<reference evidence="1" key="1">
    <citation type="submission" date="2025-08" db="UniProtKB">
        <authorList>
            <consortium name="Ensembl"/>
        </authorList>
    </citation>
    <scope>IDENTIFICATION</scope>
</reference>
<evidence type="ECO:0000313" key="1">
    <source>
        <dbReference type="Ensembl" id="ENSJHYP00000007773.1"/>
    </source>
</evidence>
<protein>
    <submittedName>
        <fullName evidence="1">Uncharacterized protein</fullName>
    </submittedName>
</protein>
<keyword evidence="2" id="KW-1185">Reference proteome</keyword>
<dbReference type="AlphaFoldDB" id="A0A8C5IRC3"/>
<dbReference type="GO" id="GO:0004535">
    <property type="term" value="F:poly(A)-specific ribonuclease activity"/>
    <property type="evidence" value="ECO:0007669"/>
    <property type="project" value="TreeGrafter"/>
</dbReference>
<dbReference type="GO" id="GO:0031251">
    <property type="term" value="C:PAN complex"/>
    <property type="evidence" value="ECO:0007669"/>
    <property type="project" value="TreeGrafter"/>
</dbReference>
<name>A0A8C5IRC3_JUNHY</name>
<dbReference type="Proteomes" id="UP000694408">
    <property type="component" value="Unplaced"/>
</dbReference>
<dbReference type="InterPro" id="IPR050785">
    <property type="entry name" value="PAN2-PAN3_catalytic_subunit"/>
</dbReference>
<reference evidence="1" key="2">
    <citation type="submission" date="2025-09" db="UniProtKB">
        <authorList>
            <consortium name="Ensembl"/>
        </authorList>
    </citation>
    <scope>IDENTIFICATION</scope>
</reference>
<dbReference type="GO" id="GO:0000289">
    <property type="term" value="P:nuclear-transcribed mRNA poly(A) tail shortening"/>
    <property type="evidence" value="ECO:0007669"/>
    <property type="project" value="TreeGrafter"/>
</dbReference>
<evidence type="ECO:0000313" key="2">
    <source>
        <dbReference type="Proteomes" id="UP000694408"/>
    </source>
</evidence>
<dbReference type="PANTHER" id="PTHR15728">
    <property type="entry name" value="DEADENYLATION COMPLEX CATALYTIC SUBUNIT PAN2"/>
    <property type="match status" value="1"/>
</dbReference>
<dbReference type="Ensembl" id="ENSJHYT00000009466.1">
    <property type="protein sequence ID" value="ENSJHYP00000007773.1"/>
    <property type="gene ID" value="ENSJHYG00000006202.1"/>
</dbReference>
<dbReference type="GO" id="GO:0000932">
    <property type="term" value="C:P-body"/>
    <property type="evidence" value="ECO:0007669"/>
    <property type="project" value="TreeGrafter"/>
</dbReference>
<sequence length="314" mass="35056">RNLLPTPTQAGSSWLRARCQLVLVLPGKGRDVISLPEERAGLGSPGFCWRCPRQEFPELCQASIPVSYLLHLPGVLLRSWAEPRARPAQSFLVLCHQPGQQGFPHGVPGRAGVPTWAQSHPPFPGKRAEQSLLVLFPLSQGVTHQQWYLFNDFLIEPVDKCEAVQFDMSWKVPAILYYARRNLNSKYNLVIKNPIEASVLLAEASLARKQRKCHATFIPLMLNEMPQAGDLVGLDAEFVTLNEEEAELRSDGTKSTIKPSQMSVARITCVRGQGPNEGVPFIDDYISTQEQVWGPTWVHTALQATRRDMGLLCR</sequence>
<dbReference type="PANTHER" id="PTHR15728:SF0">
    <property type="entry name" value="PAN2-PAN3 DEADENYLATION COMPLEX CATALYTIC SUBUNIT PAN2"/>
    <property type="match status" value="1"/>
</dbReference>
<proteinExistence type="predicted"/>
<dbReference type="Gene3D" id="3.90.70.10">
    <property type="entry name" value="Cysteine proteinases"/>
    <property type="match status" value="1"/>
</dbReference>
<accession>A0A8C5IRC3</accession>
<organism evidence="1 2">
    <name type="scientific">Junco hyemalis</name>
    <name type="common">Dark-eyed junco</name>
    <dbReference type="NCBI Taxonomy" id="40217"/>
    <lineage>
        <taxon>Eukaryota</taxon>
        <taxon>Metazoa</taxon>
        <taxon>Chordata</taxon>
        <taxon>Craniata</taxon>
        <taxon>Vertebrata</taxon>
        <taxon>Euteleostomi</taxon>
        <taxon>Archelosauria</taxon>
        <taxon>Archosauria</taxon>
        <taxon>Dinosauria</taxon>
        <taxon>Saurischia</taxon>
        <taxon>Theropoda</taxon>
        <taxon>Coelurosauria</taxon>
        <taxon>Aves</taxon>
        <taxon>Neognathae</taxon>
        <taxon>Neoaves</taxon>
        <taxon>Telluraves</taxon>
        <taxon>Australaves</taxon>
        <taxon>Passeriformes</taxon>
        <taxon>Passerellidae</taxon>
        <taxon>Junco</taxon>
    </lineage>
</organism>